<accession>A0ABR2QD76</accession>
<organism evidence="2 3">
    <name type="scientific">Hibiscus sabdariffa</name>
    <name type="common">roselle</name>
    <dbReference type="NCBI Taxonomy" id="183260"/>
    <lineage>
        <taxon>Eukaryota</taxon>
        <taxon>Viridiplantae</taxon>
        <taxon>Streptophyta</taxon>
        <taxon>Embryophyta</taxon>
        <taxon>Tracheophyta</taxon>
        <taxon>Spermatophyta</taxon>
        <taxon>Magnoliopsida</taxon>
        <taxon>eudicotyledons</taxon>
        <taxon>Gunneridae</taxon>
        <taxon>Pentapetalae</taxon>
        <taxon>rosids</taxon>
        <taxon>malvids</taxon>
        <taxon>Malvales</taxon>
        <taxon>Malvaceae</taxon>
        <taxon>Malvoideae</taxon>
        <taxon>Hibiscus</taxon>
    </lineage>
</organism>
<comment type="caution">
    <text evidence="2">The sequence shown here is derived from an EMBL/GenBank/DDBJ whole genome shotgun (WGS) entry which is preliminary data.</text>
</comment>
<feature type="domain" description="DUF659" evidence="1">
    <location>
        <begin position="99"/>
        <end position="165"/>
    </location>
</feature>
<dbReference type="Proteomes" id="UP001396334">
    <property type="component" value="Unassembled WGS sequence"/>
</dbReference>
<dbReference type="PANTHER" id="PTHR32166:SF81">
    <property type="entry name" value="OS06G0658400 PROTEIN"/>
    <property type="match status" value="1"/>
</dbReference>
<dbReference type="EMBL" id="JBBPBN010000041">
    <property type="protein sequence ID" value="KAK8998662.1"/>
    <property type="molecule type" value="Genomic_DNA"/>
</dbReference>
<evidence type="ECO:0000313" key="3">
    <source>
        <dbReference type="Proteomes" id="UP001396334"/>
    </source>
</evidence>
<dbReference type="InterPro" id="IPR007021">
    <property type="entry name" value="DUF659"/>
</dbReference>
<gene>
    <name evidence="2" type="ORF">V6N11_084048</name>
</gene>
<proteinExistence type="predicted"/>
<dbReference type="PANTHER" id="PTHR32166">
    <property type="entry name" value="OSJNBA0013A04.12 PROTEIN"/>
    <property type="match status" value="1"/>
</dbReference>
<reference evidence="2 3" key="1">
    <citation type="journal article" date="2024" name="G3 (Bethesda)">
        <title>Genome assembly of Hibiscus sabdariffa L. provides insights into metabolisms of medicinal natural products.</title>
        <authorList>
            <person name="Kim T."/>
        </authorList>
    </citation>
    <scope>NUCLEOTIDE SEQUENCE [LARGE SCALE GENOMIC DNA]</scope>
    <source>
        <strain evidence="2">TK-2024</strain>
        <tissue evidence="2">Old leaves</tissue>
    </source>
</reference>
<sequence>MVQLVLEWENKKKQGAIREVTLPYQSQAGVEIDSSSKKRKYSLSPLARSFNMNDIAQLDEEIARIFYTSDLPFNLARNPHYHRAFTFATTHDIPGYVPPVYNKLRTTLLQQENNNNVEKLLQPIKATWQEKGLIIVSDGWSDPTRKPLINFMATSGNGPMFLKVVN</sequence>
<name>A0ABR2QD76_9ROSI</name>
<keyword evidence="3" id="KW-1185">Reference proteome</keyword>
<evidence type="ECO:0000259" key="1">
    <source>
        <dbReference type="Pfam" id="PF04937"/>
    </source>
</evidence>
<evidence type="ECO:0000313" key="2">
    <source>
        <dbReference type="EMBL" id="KAK8998662.1"/>
    </source>
</evidence>
<protein>
    <recommendedName>
        <fullName evidence="1">DUF659 domain-containing protein</fullName>
    </recommendedName>
</protein>
<dbReference type="Pfam" id="PF04937">
    <property type="entry name" value="DUF659"/>
    <property type="match status" value="1"/>
</dbReference>